<protein>
    <submittedName>
        <fullName evidence="1">Uncharacterized protein</fullName>
    </submittedName>
</protein>
<name>A0ABP3IEN5_9BACL</name>
<keyword evidence="2" id="KW-1185">Reference proteome</keyword>
<evidence type="ECO:0000313" key="2">
    <source>
        <dbReference type="Proteomes" id="UP001500340"/>
    </source>
</evidence>
<dbReference type="Proteomes" id="UP001500340">
    <property type="component" value="Unassembled WGS sequence"/>
</dbReference>
<organism evidence="1 2">
    <name type="scientific">Paenibacillus motobuensis</name>
    <dbReference type="NCBI Taxonomy" id="295324"/>
    <lineage>
        <taxon>Bacteria</taxon>
        <taxon>Bacillati</taxon>
        <taxon>Bacillota</taxon>
        <taxon>Bacilli</taxon>
        <taxon>Bacillales</taxon>
        <taxon>Paenibacillaceae</taxon>
        <taxon>Paenibacillus</taxon>
    </lineage>
</organism>
<accession>A0ABP3IEN5</accession>
<reference evidence="2" key="1">
    <citation type="journal article" date="2019" name="Int. J. Syst. Evol. Microbiol.">
        <title>The Global Catalogue of Microorganisms (GCM) 10K type strain sequencing project: providing services to taxonomists for standard genome sequencing and annotation.</title>
        <authorList>
            <consortium name="The Broad Institute Genomics Platform"/>
            <consortium name="The Broad Institute Genome Sequencing Center for Infectious Disease"/>
            <person name="Wu L."/>
            <person name="Ma J."/>
        </authorList>
    </citation>
    <scope>NUCLEOTIDE SEQUENCE [LARGE SCALE GENOMIC DNA]</scope>
    <source>
        <strain evidence="2">JCM 12774</strain>
    </source>
</reference>
<dbReference type="RefSeq" id="WP_343862979.1">
    <property type="nucleotide sequence ID" value="NZ_BAAACX010000015.1"/>
</dbReference>
<gene>
    <name evidence="1" type="ORF">GCM10008933_32980</name>
</gene>
<evidence type="ECO:0000313" key="1">
    <source>
        <dbReference type="EMBL" id="GAA0399813.1"/>
    </source>
</evidence>
<sequence length="70" mass="7590">MVFNENSKLGDLLQNDSATAVLEQHLPGITTNNMLAMAKGFTLKQLSGFPQAGLSEAKLTELVNDLKEIE</sequence>
<dbReference type="EMBL" id="BAAACX010000015">
    <property type="protein sequence ID" value="GAA0399813.1"/>
    <property type="molecule type" value="Genomic_DNA"/>
</dbReference>
<proteinExistence type="predicted"/>
<comment type="caution">
    <text evidence="1">The sequence shown here is derived from an EMBL/GenBank/DDBJ whole genome shotgun (WGS) entry which is preliminary data.</text>
</comment>